<dbReference type="OrthoDB" id="523296at2759"/>
<dbReference type="AlphaFoldDB" id="A0A150FWJ9"/>
<organism evidence="1 2">
    <name type="scientific">Gonium pectorale</name>
    <name type="common">Green alga</name>
    <dbReference type="NCBI Taxonomy" id="33097"/>
    <lineage>
        <taxon>Eukaryota</taxon>
        <taxon>Viridiplantae</taxon>
        <taxon>Chlorophyta</taxon>
        <taxon>core chlorophytes</taxon>
        <taxon>Chlorophyceae</taxon>
        <taxon>CS clade</taxon>
        <taxon>Chlamydomonadales</taxon>
        <taxon>Volvocaceae</taxon>
        <taxon>Gonium</taxon>
    </lineage>
</organism>
<protein>
    <submittedName>
        <fullName evidence="1">Uncharacterized protein</fullName>
    </submittedName>
</protein>
<comment type="caution">
    <text evidence="1">The sequence shown here is derived from an EMBL/GenBank/DDBJ whole genome shotgun (WGS) entry which is preliminary data.</text>
</comment>
<sequence>MSYSAYFTRANFSFPTGFAALVGGVAYLQTFTGRPATGTKEISTAEYNATPLVYLQHPERHPTRSPKVPHMSDVPAAYDELMAKAHGKAHHH</sequence>
<evidence type="ECO:0000313" key="1">
    <source>
        <dbReference type="EMBL" id="KXZ41994.1"/>
    </source>
</evidence>
<evidence type="ECO:0000313" key="2">
    <source>
        <dbReference type="Proteomes" id="UP000075714"/>
    </source>
</evidence>
<reference evidence="2" key="1">
    <citation type="journal article" date="2016" name="Nat. Commun.">
        <title>The Gonium pectorale genome demonstrates co-option of cell cycle regulation during the evolution of multicellularity.</title>
        <authorList>
            <person name="Hanschen E.R."/>
            <person name="Marriage T.N."/>
            <person name="Ferris P.J."/>
            <person name="Hamaji T."/>
            <person name="Toyoda A."/>
            <person name="Fujiyama A."/>
            <person name="Neme R."/>
            <person name="Noguchi H."/>
            <person name="Minakuchi Y."/>
            <person name="Suzuki M."/>
            <person name="Kawai-Toyooka H."/>
            <person name="Smith D.R."/>
            <person name="Sparks H."/>
            <person name="Anderson J."/>
            <person name="Bakaric R."/>
            <person name="Luria V."/>
            <person name="Karger A."/>
            <person name="Kirschner M.W."/>
            <person name="Durand P.M."/>
            <person name="Michod R.E."/>
            <person name="Nozaki H."/>
            <person name="Olson B.J."/>
        </authorList>
    </citation>
    <scope>NUCLEOTIDE SEQUENCE [LARGE SCALE GENOMIC DNA]</scope>
    <source>
        <strain evidence="2">NIES-2863</strain>
    </source>
</reference>
<keyword evidence="2" id="KW-1185">Reference proteome</keyword>
<dbReference type="Proteomes" id="UP000075714">
    <property type="component" value="Unassembled WGS sequence"/>
</dbReference>
<accession>A0A150FWJ9</accession>
<gene>
    <name evidence="1" type="ORF">GPECTOR_228g511</name>
</gene>
<name>A0A150FWJ9_GONPE</name>
<proteinExistence type="predicted"/>
<dbReference type="EMBL" id="LSYV01000227">
    <property type="protein sequence ID" value="KXZ41994.1"/>
    <property type="molecule type" value="Genomic_DNA"/>
</dbReference>